<evidence type="ECO:0000259" key="11">
    <source>
        <dbReference type="Pfam" id="PF04290"/>
    </source>
</evidence>
<evidence type="ECO:0000256" key="7">
    <source>
        <dbReference type="ARBA" id="ARBA00023136"/>
    </source>
</evidence>
<evidence type="ECO:0000256" key="9">
    <source>
        <dbReference type="RuleBase" id="RU369079"/>
    </source>
</evidence>
<keyword evidence="12" id="KW-0614">Plasmid</keyword>
<keyword evidence="4 9" id="KW-0997">Cell inner membrane</keyword>
<feature type="transmembrane region" description="Helical" evidence="9">
    <location>
        <begin position="136"/>
        <end position="156"/>
    </location>
</feature>
<evidence type="ECO:0000256" key="2">
    <source>
        <dbReference type="ARBA" id="ARBA00022448"/>
    </source>
</evidence>
<dbReference type="Proteomes" id="UP000245629">
    <property type="component" value="Plasmid unnamed1"/>
</dbReference>
<evidence type="ECO:0000256" key="1">
    <source>
        <dbReference type="ARBA" id="ARBA00004429"/>
    </source>
</evidence>
<proteinExistence type="inferred from homology"/>
<organism evidence="12 13">
    <name type="scientific">Azospirillum thermophilum</name>
    <dbReference type="NCBI Taxonomy" id="2202148"/>
    <lineage>
        <taxon>Bacteria</taxon>
        <taxon>Pseudomonadati</taxon>
        <taxon>Pseudomonadota</taxon>
        <taxon>Alphaproteobacteria</taxon>
        <taxon>Rhodospirillales</taxon>
        <taxon>Azospirillaceae</taxon>
        <taxon>Azospirillum</taxon>
    </lineage>
</organism>
<feature type="transmembrane region" description="Helical" evidence="9">
    <location>
        <begin position="179"/>
        <end position="201"/>
    </location>
</feature>
<dbReference type="PANTHER" id="PTHR35011:SF2">
    <property type="entry name" value="2,3-DIKETO-L-GULONATE TRAP TRANSPORTER SMALL PERMEASE PROTEIN YIAM"/>
    <property type="match status" value="1"/>
</dbReference>
<dbReference type="OrthoDB" id="4964541at2"/>
<sequence>MPSTPGSSARTRSTPSGTTGSEPNRHPAVSGRPSGHGRLAQRGRPMLTALSAFESFLMRWTLRVAMALLVLAAFISLWQVATRFLFEEPSTWSEVAARSLDIWMVYLGVAVAFRTGSLMAVEFLMNRLHGTAKAVLLVAVAGLSLGVLSVMLWYGWEMALRVRFQMLAGVENPFTGEGISIALVYAAVPVGAALAIVGVLARAAEEIATALHHRRLTETSRHEIYEV</sequence>
<keyword evidence="13" id="KW-1185">Reference proteome</keyword>
<keyword evidence="6 9" id="KW-1133">Transmembrane helix</keyword>
<evidence type="ECO:0000256" key="6">
    <source>
        <dbReference type="ARBA" id="ARBA00022989"/>
    </source>
</evidence>
<evidence type="ECO:0000256" key="5">
    <source>
        <dbReference type="ARBA" id="ARBA00022692"/>
    </source>
</evidence>
<dbReference type="AlphaFoldDB" id="A0A2S2CXF2"/>
<dbReference type="KEGG" id="azz:DEW08_23245"/>
<feature type="transmembrane region" description="Helical" evidence="9">
    <location>
        <begin position="102"/>
        <end position="124"/>
    </location>
</feature>
<feature type="compositionally biased region" description="Low complexity" evidence="10">
    <location>
        <begin position="1"/>
        <end position="21"/>
    </location>
</feature>
<feature type="region of interest" description="Disordered" evidence="10">
    <location>
        <begin position="1"/>
        <end position="40"/>
    </location>
</feature>
<keyword evidence="5 9" id="KW-0812">Transmembrane</keyword>
<evidence type="ECO:0000313" key="12">
    <source>
        <dbReference type="EMBL" id="AWK88957.1"/>
    </source>
</evidence>
<keyword evidence="7 9" id="KW-0472">Membrane</keyword>
<feature type="transmembrane region" description="Helical" evidence="9">
    <location>
        <begin position="60"/>
        <end position="82"/>
    </location>
</feature>
<keyword evidence="3" id="KW-1003">Cell membrane</keyword>
<comment type="function">
    <text evidence="9">Part of the tripartite ATP-independent periplasmic (TRAP) transport system.</text>
</comment>
<evidence type="ECO:0000256" key="10">
    <source>
        <dbReference type="SAM" id="MobiDB-lite"/>
    </source>
</evidence>
<evidence type="ECO:0000256" key="4">
    <source>
        <dbReference type="ARBA" id="ARBA00022519"/>
    </source>
</evidence>
<keyword evidence="2 9" id="KW-0813">Transport</keyword>
<geneLocation type="plasmid" evidence="12 13">
    <name>unnamed1</name>
</geneLocation>
<dbReference type="Pfam" id="PF04290">
    <property type="entry name" value="DctQ"/>
    <property type="match status" value="1"/>
</dbReference>
<evidence type="ECO:0000256" key="8">
    <source>
        <dbReference type="ARBA" id="ARBA00038436"/>
    </source>
</evidence>
<comment type="subunit">
    <text evidence="9">The complex comprises the extracytoplasmic solute receptor protein and the two transmembrane proteins.</text>
</comment>
<accession>A0A2S2CXF2</accession>
<comment type="subcellular location">
    <subcellularLocation>
        <location evidence="1 9">Cell inner membrane</location>
        <topology evidence="1 9">Multi-pass membrane protein</topology>
    </subcellularLocation>
</comment>
<dbReference type="PANTHER" id="PTHR35011">
    <property type="entry name" value="2,3-DIKETO-L-GULONATE TRAP TRANSPORTER SMALL PERMEASE PROTEIN YIAM"/>
    <property type="match status" value="1"/>
</dbReference>
<reference evidence="13" key="1">
    <citation type="submission" date="2018-05" db="EMBL/GenBank/DDBJ databases">
        <title>Azospirillum thermophila sp. nov., a novel isolated from hot spring.</title>
        <authorList>
            <person name="Zhao Z."/>
        </authorList>
    </citation>
    <scope>NUCLEOTIDE SEQUENCE [LARGE SCALE GENOMIC DNA]</scope>
    <source>
        <strain evidence="13">CFH 70021</strain>
        <plasmid evidence="13">unnamed1</plasmid>
    </source>
</reference>
<dbReference type="InterPro" id="IPR055348">
    <property type="entry name" value="DctQ"/>
</dbReference>
<comment type="similarity">
    <text evidence="8 9">Belongs to the TRAP transporter small permease family.</text>
</comment>
<dbReference type="GO" id="GO:0022857">
    <property type="term" value="F:transmembrane transporter activity"/>
    <property type="evidence" value="ECO:0007669"/>
    <property type="project" value="UniProtKB-UniRule"/>
</dbReference>
<name>A0A2S2CXF2_9PROT</name>
<dbReference type="GO" id="GO:0005886">
    <property type="term" value="C:plasma membrane"/>
    <property type="evidence" value="ECO:0007669"/>
    <property type="project" value="UniProtKB-SubCell"/>
</dbReference>
<evidence type="ECO:0000313" key="13">
    <source>
        <dbReference type="Proteomes" id="UP000245629"/>
    </source>
</evidence>
<dbReference type="GO" id="GO:0015740">
    <property type="term" value="P:C4-dicarboxylate transport"/>
    <property type="evidence" value="ECO:0007669"/>
    <property type="project" value="TreeGrafter"/>
</dbReference>
<evidence type="ECO:0000256" key="3">
    <source>
        <dbReference type="ARBA" id="ARBA00022475"/>
    </source>
</evidence>
<protein>
    <recommendedName>
        <fullName evidence="9">TRAP transporter small permease protein</fullName>
    </recommendedName>
</protein>
<feature type="domain" description="Tripartite ATP-independent periplasmic transporters DctQ component" evidence="11">
    <location>
        <begin position="74"/>
        <end position="207"/>
    </location>
</feature>
<dbReference type="InterPro" id="IPR007387">
    <property type="entry name" value="TRAP_DctQ"/>
</dbReference>
<gene>
    <name evidence="12" type="ORF">DEW08_23245</name>
</gene>
<dbReference type="EMBL" id="CP029356">
    <property type="protein sequence ID" value="AWK88957.1"/>
    <property type="molecule type" value="Genomic_DNA"/>
</dbReference>